<dbReference type="EMBL" id="KI966452">
    <property type="protein sequence ID" value="EWC43767.1"/>
    <property type="molecule type" value="Genomic_DNA"/>
</dbReference>
<evidence type="ECO:0000256" key="4">
    <source>
        <dbReference type="ARBA" id="ARBA00005028"/>
    </source>
</evidence>
<protein>
    <recommendedName>
        <fullName evidence="12">NAD-dependent epimerase/dehydratase domain-containing protein</fullName>
    </recommendedName>
</protein>
<keyword evidence="6" id="KW-0119">Carbohydrate metabolism</keyword>
<dbReference type="Gene3D" id="3.90.25.10">
    <property type="entry name" value="UDP-galactose 4-epimerase, domain 1"/>
    <property type="match status" value="1"/>
</dbReference>
<reference evidence="13 14" key="1">
    <citation type="submission" date="2013-05" db="EMBL/GenBank/DDBJ databases">
        <title>Drechslerella stenobrocha genome reveals carnivorous origination and mechanical trapping mechanism of predatory fungi.</title>
        <authorList>
            <person name="Liu X."/>
            <person name="Zhang W."/>
            <person name="Liu K."/>
        </authorList>
    </citation>
    <scope>NUCLEOTIDE SEQUENCE [LARGE SCALE GENOMIC DNA]</scope>
    <source>
        <strain evidence="13 14">248</strain>
    </source>
</reference>
<comment type="pathway">
    <text evidence="4">Carbohydrate metabolism; hexose metabolism.</text>
</comment>
<evidence type="ECO:0000256" key="3">
    <source>
        <dbReference type="ARBA" id="ARBA00004947"/>
    </source>
</evidence>
<comment type="pathway">
    <text evidence="3">Carbohydrate metabolism; galactose metabolism.</text>
</comment>
<keyword evidence="6" id="KW-0299">Galactose metabolism</keyword>
<evidence type="ECO:0000256" key="7">
    <source>
        <dbReference type="ARBA" id="ARBA00023235"/>
    </source>
</evidence>
<dbReference type="GO" id="GO:0006012">
    <property type="term" value="P:galactose metabolic process"/>
    <property type="evidence" value="ECO:0007669"/>
    <property type="project" value="UniProtKB-KW"/>
</dbReference>
<accession>W7HUQ3</accession>
<dbReference type="PANTHER" id="PTHR43725">
    <property type="entry name" value="UDP-GLUCOSE 4-EPIMERASE"/>
    <property type="match status" value="1"/>
</dbReference>
<evidence type="ECO:0000256" key="1">
    <source>
        <dbReference type="ARBA" id="ARBA00000083"/>
    </source>
</evidence>
<comment type="function">
    <text evidence="8">Mutarotase converts alpha-aldose to the beta-anomer. It is active on D-glucose, L-arabinose, D-xylose, D-galactose, maltose and lactose.</text>
</comment>
<comment type="similarity">
    <text evidence="10">In the C-terminal section; belongs to the aldose epimerase family.</text>
</comment>
<dbReference type="Pfam" id="PF01370">
    <property type="entry name" value="Epimerase"/>
    <property type="match status" value="1"/>
</dbReference>
<feature type="domain" description="NAD-dependent epimerase/dehydratase" evidence="12">
    <location>
        <begin position="55"/>
        <end position="339"/>
    </location>
</feature>
<dbReference type="InterPro" id="IPR001509">
    <property type="entry name" value="Epimerase_deHydtase"/>
</dbReference>
<dbReference type="GO" id="GO:0003978">
    <property type="term" value="F:UDP-glucose 4-epimerase activity"/>
    <property type="evidence" value="ECO:0007669"/>
    <property type="project" value="UniProtKB-EC"/>
</dbReference>
<dbReference type="SUPFAM" id="SSF51735">
    <property type="entry name" value="NAD(P)-binding Rossmann-fold domains"/>
    <property type="match status" value="1"/>
</dbReference>
<keyword evidence="14" id="KW-1185">Reference proteome</keyword>
<keyword evidence="5" id="KW-0520">NAD</keyword>
<dbReference type="OrthoDB" id="9402762at2759"/>
<evidence type="ECO:0000256" key="6">
    <source>
        <dbReference type="ARBA" id="ARBA00023144"/>
    </source>
</evidence>
<feature type="compositionally biased region" description="Polar residues" evidence="11">
    <location>
        <begin position="455"/>
        <end position="464"/>
    </location>
</feature>
<evidence type="ECO:0000313" key="13">
    <source>
        <dbReference type="EMBL" id="EWC43767.1"/>
    </source>
</evidence>
<keyword evidence="7" id="KW-0413">Isomerase</keyword>
<comment type="catalytic activity">
    <reaction evidence="1">
        <text>UDP-alpha-D-glucose = UDP-alpha-D-galactose</text>
        <dbReference type="Rhea" id="RHEA:22168"/>
        <dbReference type="ChEBI" id="CHEBI:58885"/>
        <dbReference type="ChEBI" id="CHEBI:66914"/>
        <dbReference type="EC" id="5.1.3.2"/>
    </reaction>
</comment>
<evidence type="ECO:0000256" key="10">
    <source>
        <dbReference type="ARBA" id="ARBA00038238"/>
    </source>
</evidence>
<evidence type="ECO:0000256" key="11">
    <source>
        <dbReference type="SAM" id="MobiDB-lite"/>
    </source>
</evidence>
<evidence type="ECO:0000256" key="8">
    <source>
        <dbReference type="ARBA" id="ARBA00037676"/>
    </source>
</evidence>
<evidence type="ECO:0000256" key="2">
    <source>
        <dbReference type="ARBA" id="ARBA00001911"/>
    </source>
</evidence>
<evidence type="ECO:0000256" key="5">
    <source>
        <dbReference type="ARBA" id="ARBA00023027"/>
    </source>
</evidence>
<dbReference type="Gene3D" id="3.40.50.720">
    <property type="entry name" value="NAD(P)-binding Rossmann-like Domain"/>
    <property type="match status" value="1"/>
</dbReference>
<proteinExistence type="inferred from homology"/>
<gene>
    <name evidence="13" type="ORF">DRE_07332</name>
</gene>
<dbReference type="HOGENOM" id="CLU_007383_1_10_1"/>
<dbReference type="InterPro" id="IPR036291">
    <property type="entry name" value="NAD(P)-bd_dom_sf"/>
</dbReference>
<dbReference type="Proteomes" id="UP000024837">
    <property type="component" value="Unassembled WGS sequence"/>
</dbReference>
<comment type="similarity">
    <text evidence="9">In the N-terminal section; belongs to the NAD(P)-dependent epimerase/dehydratase family.</text>
</comment>
<dbReference type="GO" id="GO:0005829">
    <property type="term" value="C:cytosol"/>
    <property type="evidence" value="ECO:0007669"/>
    <property type="project" value="TreeGrafter"/>
</dbReference>
<evidence type="ECO:0000259" key="12">
    <source>
        <dbReference type="Pfam" id="PF01370"/>
    </source>
</evidence>
<evidence type="ECO:0000313" key="14">
    <source>
        <dbReference type="Proteomes" id="UP000024837"/>
    </source>
</evidence>
<name>W7HUQ3_9PEZI</name>
<feature type="region of interest" description="Disordered" evidence="11">
    <location>
        <begin position="434"/>
        <end position="464"/>
    </location>
</feature>
<evidence type="ECO:0000256" key="9">
    <source>
        <dbReference type="ARBA" id="ARBA00037955"/>
    </source>
</evidence>
<comment type="cofactor">
    <cofactor evidence="2">
        <name>NAD(+)</name>
        <dbReference type="ChEBI" id="CHEBI:57540"/>
    </cofactor>
</comment>
<dbReference type="AlphaFoldDB" id="W7HUQ3"/>
<sequence length="464" mass="50481">MKACRVRYTSVYPSAPERVWRVDSPQQNITQATQDETRAAAVLLLSAVRHTRPGMVTGGLGFIGSHVCLELLRNAYNVIILDNLSNSDRDILGDITSAFLARPSDGRHVKDTRILHLPYDYGDSQAVNAALTGFQDRLDIVGAMHLGASKSVSESFEDPDKYYENNVVKTASFLDVLSARGVQNIVFSSSAIVYGRRHACSRESPLSESLVMVPEVGSIPQSAAEFLDYGNGSSPYSVSKLCGESLVSHFTQRQAGSRGVIFRLFNPVGCDDTGYLAEKSRDCKHSRGIMPTLLKSIRDTSVVFGVYGTDYETADGSCMRDFVHVSDIAKGMVMGIRACVGGSLMAGCRVYNLATGRGVSVKQMVEGLERQSGMARRTGDIAVSVGSSARARAELGWTPQKDVGDICRDLCKHHRLGRFVCQIPDWTTDNAARWTASKKSPESSTESGRLRRPDWSTSGGEPSL</sequence>
<dbReference type="PANTHER" id="PTHR43725:SF47">
    <property type="entry name" value="UDP-GLUCOSE 4-EPIMERASE"/>
    <property type="match status" value="1"/>
</dbReference>
<organism evidence="13 14">
    <name type="scientific">Drechslerella stenobrocha 248</name>
    <dbReference type="NCBI Taxonomy" id="1043628"/>
    <lineage>
        <taxon>Eukaryota</taxon>
        <taxon>Fungi</taxon>
        <taxon>Dikarya</taxon>
        <taxon>Ascomycota</taxon>
        <taxon>Pezizomycotina</taxon>
        <taxon>Orbiliomycetes</taxon>
        <taxon>Orbiliales</taxon>
        <taxon>Orbiliaceae</taxon>
        <taxon>Drechslerella</taxon>
    </lineage>
</organism>